<keyword evidence="2" id="KW-0378">Hydrolase</keyword>
<proteinExistence type="inferred from homology"/>
<organism evidence="2 3">
    <name type="scientific">Tepidimicrobium xylanilyticum</name>
    <dbReference type="NCBI Taxonomy" id="1123352"/>
    <lineage>
        <taxon>Bacteria</taxon>
        <taxon>Bacillati</taxon>
        <taxon>Bacillota</taxon>
        <taxon>Tissierellia</taxon>
        <taxon>Tissierellales</taxon>
        <taxon>Tepidimicrobiaceae</taxon>
        <taxon>Tepidimicrobium</taxon>
    </lineage>
</organism>
<sequence length="350" mass="38226">MKQRRIEDYGISIGTLPKGKLNKITDVRGIKVGHSTIDRENIKTGVTVVIPREENIYLNKLIAASYVLNGYGKTIGLVQIEELGTLESIIALTNTLNVGLVHDALVEYMIEECKKENFELTTYNPIVCECNDSFLNDISLRAVKKEHVFGAIKNAMVDFEEGDVGAGKGMSCHQLKGGIGSASRIVELDGEKYTVGVLVQSNHGALKDLTINGKNIGIKIAESLKAKQEADEGSIISIIATDIPLSSRQLKRICKRTGVGLARLGSFIGHGSGEIVIAFSTANTIPHNRDEAIHSIKVLNENKIDLVFRAVAECEEEAVLNSMITAETVTGFKGRTRYSLRAYIEYLTDC</sequence>
<dbReference type="PANTHER" id="PTHR36512">
    <property type="entry name" value="D-AMINOPEPTIDASE"/>
    <property type="match status" value="1"/>
</dbReference>
<accession>A0A1H2TA90</accession>
<dbReference type="Gene3D" id="3.60.70.12">
    <property type="entry name" value="L-amino peptidase D-ALA esterase/amidase"/>
    <property type="match status" value="1"/>
</dbReference>
<gene>
    <name evidence="2" type="ORF">SAMN05660923_00666</name>
</gene>
<evidence type="ECO:0000313" key="2">
    <source>
        <dbReference type="EMBL" id="SDW40812.1"/>
    </source>
</evidence>
<dbReference type="CDD" id="cd02253">
    <property type="entry name" value="DmpA"/>
    <property type="match status" value="1"/>
</dbReference>
<evidence type="ECO:0000256" key="1">
    <source>
        <dbReference type="ARBA" id="ARBA00007068"/>
    </source>
</evidence>
<dbReference type="PANTHER" id="PTHR36512:SF3">
    <property type="entry name" value="BLR5678 PROTEIN"/>
    <property type="match status" value="1"/>
</dbReference>
<dbReference type="GO" id="GO:0004177">
    <property type="term" value="F:aminopeptidase activity"/>
    <property type="evidence" value="ECO:0007669"/>
    <property type="project" value="UniProtKB-KW"/>
</dbReference>
<dbReference type="Pfam" id="PF03576">
    <property type="entry name" value="Peptidase_S58"/>
    <property type="match status" value="1"/>
</dbReference>
<dbReference type="AlphaFoldDB" id="A0A1H2TA90"/>
<evidence type="ECO:0000313" key="3">
    <source>
        <dbReference type="Proteomes" id="UP000198828"/>
    </source>
</evidence>
<reference evidence="2 3" key="1">
    <citation type="submission" date="2016-10" db="EMBL/GenBank/DDBJ databases">
        <authorList>
            <person name="de Groot N.N."/>
        </authorList>
    </citation>
    <scope>NUCLEOTIDE SEQUENCE [LARGE SCALE GENOMIC DNA]</scope>
    <source>
        <strain evidence="2 3">DSM 23310</strain>
    </source>
</reference>
<dbReference type="SUPFAM" id="SSF56266">
    <property type="entry name" value="DmpA/ArgJ-like"/>
    <property type="match status" value="1"/>
</dbReference>
<dbReference type="InterPro" id="IPR016117">
    <property type="entry name" value="ArgJ-like_dom_sf"/>
</dbReference>
<dbReference type="EMBL" id="FNNG01000002">
    <property type="protein sequence ID" value="SDW40812.1"/>
    <property type="molecule type" value="Genomic_DNA"/>
</dbReference>
<name>A0A1H2TA90_9FIRM</name>
<comment type="similarity">
    <text evidence="1">Belongs to the peptidase S58 family.</text>
</comment>
<dbReference type="RefSeq" id="WP_093750855.1">
    <property type="nucleotide sequence ID" value="NZ_FNNG01000002.1"/>
</dbReference>
<keyword evidence="2" id="KW-0645">Protease</keyword>
<keyword evidence="2" id="KW-0031">Aminopeptidase</keyword>
<dbReference type="OrthoDB" id="9770388at2"/>
<protein>
    <submittedName>
        <fullName evidence="2">D-aminopeptidase</fullName>
    </submittedName>
</protein>
<keyword evidence="3" id="KW-1185">Reference proteome</keyword>
<dbReference type="InterPro" id="IPR005321">
    <property type="entry name" value="Peptidase_S58_DmpA"/>
</dbReference>
<dbReference type="Proteomes" id="UP000198828">
    <property type="component" value="Unassembled WGS sequence"/>
</dbReference>